<accession>A0A1H4DT01</accession>
<keyword evidence="2" id="KW-0812">Transmembrane</keyword>
<feature type="transmembrane region" description="Helical" evidence="2">
    <location>
        <begin position="119"/>
        <end position="136"/>
    </location>
</feature>
<evidence type="ECO:0000313" key="3">
    <source>
        <dbReference type="EMBL" id="SEA75884.1"/>
    </source>
</evidence>
<gene>
    <name evidence="3" type="ORF">SAMN02910418_02342</name>
</gene>
<dbReference type="RefSeq" id="WP_092566089.1">
    <property type="nucleotide sequence ID" value="NZ_FNQV01000020.1"/>
</dbReference>
<feature type="transmembrane region" description="Helical" evidence="2">
    <location>
        <begin position="6"/>
        <end position="24"/>
    </location>
</feature>
<organism evidence="3 4">
    <name type="scientific">Bowdeniella nasicola</name>
    <dbReference type="NCBI Taxonomy" id="208480"/>
    <lineage>
        <taxon>Bacteria</taxon>
        <taxon>Bacillati</taxon>
        <taxon>Actinomycetota</taxon>
        <taxon>Actinomycetes</taxon>
        <taxon>Actinomycetales</taxon>
        <taxon>Actinomycetaceae</taxon>
        <taxon>Bowdeniella</taxon>
    </lineage>
</organism>
<keyword evidence="2" id="KW-1133">Transmembrane helix</keyword>
<evidence type="ECO:0000256" key="2">
    <source>
        <dbReference type="SAM" id="Phobius"/>
    </source>
</evidence>
<keyword evidence="4" id="KW-1185">Reference proteome</keyword>
<reference evidence="4" key="1">
    <citation type="submission" date="2016-10" db="EMBL/GenBank/DDBJ databases">
        <authorList>
            <person name="Varghese N."/>
            <person name="Submissions S."/>
        </authorList>
    </citation>
    <scope>NUCLEOTIDE SEQUENCE [LARGE SCALE GENOMIC DNA]</scope>
    <source>
        <strain evidence="4">KPR-1</strain>
    </source>
</reference>
<dbReference type="OrthoDB" id="3260885at2"/>
<evidence type="ECO:0000313" key="4">
    <source>
        <dbReference type="Proteomes" id="UP000199288"/>
    </source>
</evidence>
<dbReference type="Proteomes" id="UP000199288">
    <property type="component" value="Unassembled WGS sequence"/>
</dbReference>
<feature type="region of interest" description="Disordered" evidence="1">
    <location>
        <begin position="193"/>
        <end position="218"/>
    </location>
</feature>
<name>A0A1H4DT01_9ACTO</name>
<dbReference type="AlphaFoldDB" id="A0A1H4DT01"/>
<feature type="transmembrane region" description="Helical" evidence="2">
    <location>
        <begin position="142"/>
        <end position="159"/>
    </location>
</feature>
<sequence>MSLSSAVFALLVAIVLLYLIPQAVQRRAVLAESTADDRFSPHMRVLNVTAEGTPVTLARSVRGPVLDPVSAKRRTEAREMKRPTAPVAARMTARDISAARAKHAAQIAERAAAVKRRQILAGTLLALTLTLLVIGLTTNLSAAWALIPGGALIAVLEAGRRVAASYRRADLQARKSIAQLERRLRQMNLRDEVAEPIPNTSPADDVEAPAAPKHAAAPVEVEDEVEDEAEAPSVVEAAPVVEAREVPEAIVADVQWDPIAIPAPSYTLKASAPRPAITPDADVLPSAEKAARVPMRPVRASMLNASPAEAEEAYEAPAFDIDSALARRRVAGE</sequence>
<evidence type="ECO:0000256" key="1">
    <source>
        <dbReference type="SAM" id="MobiDB-lite"/>
    </source>
</evidence>
<protein>
    <submittedName>
        <fullName evidence="3">Uncharacterized protein</fullName>
    </submittedName>
</protein>
<keyword evidence="2" id="KW-0472">Membrane</keyword>
<proteinExistence type="predicted"/>
<feature type="compositionally biased region" description="Low complexity" evidence="1">
    <location>
        <begin position="208"/>
        <end position="218"/>
    </location>
</feature>
<dbReference type="EMBL" id="FNQV01000020">
    <property type="protein sequence ID" value="SEA75884.1"/>
    <property type="molecule type" value="Genomic_DNA"/>
</dbReference>